<dbReference type="InterPro" id="IPR041503">
    <property type="entry name" value="AIMP2_thioredoxin"/>
</dbReference>
<dbReference type="EMBL" id="LR782811">
    <property type="protein sequence ID" value="CAB3220762.1"/>
    <property type="molecule type" value="mRNA"/>
</dbReference>
<dbReference type="GO" id="GO:0005829">
    <property type="term" value="C:cytosol"/>
    <property type="evidence" value="ECO:0007669"/>
    <property type="project" value="UniProtKB-SubCell"/>
</dbReference>
<dbReference type="Pfam" id="PF00043">
    <property type="entry name" value="GST_C"/>
    <property type="match status" value="1"/>
</dbReference>
<keyword evidence="5" id="KW-0539">Nucleus</keyword>
<organism evidence="9">
    <name type="scientific">Phallusia mammillata</name>
    <dbReference type="NCBI Taxonomy" id="59560"/>
    <lineage>
        <taxon>Eukaryota</taxon>
        <taxon>Metazoa</taxon>
        <taxon>Chordata</taxon>
        <taxon>Tunicata</taxon>
        <taxon>Ascidiacea</taxon>
        <taxon>Phlebobranchia</taxon>
        <taxon>Ascidiidae</taxon>
        <taxon>Phallusia</taxon>
    </lineage>
</organism>
<dbReference type="InterPro" id="IPR036282">
    <property type="entry name" value="Glutathione-S-Trfase_C_sf"/>
</dbReference>
<dbReference type="GO" id="GO:0005634">
    <property type="term" value="C:nucleus"/>
    <property type="evidence" value="ECO:0007669"/>
    <property type="project" value="UniProtKB-SubCell"/>
</dbReference>
<keyword evidence="3" id="KW-0963">Cytoplasm</keyword>
<name>A0A6F9D6Y1_9ASCI</name>
<feature type="coiled-coil region" evidence="6">
    <location>
        <begin position="40"/>
        <end position="67"/>
    </location>
</feature>
<evidence type="ECO:0000313" key="9">
    <source>
        <dbReference type="EMBL" id="CAB3220762.1"/>
    </source>
</evidence>
<keyword evidence="4" id="KW-0648">Protein biosynthesis</keyword>
<dbReference type="Pfam" id="PF18569">
    <property type="entry name" value="Thioredoxin_16"/>
    <property type="match status" value="1"/>
</dbReference>
<dbReference type="Gene3D" id="1.20.1050.130">
    <property type="match status" value="1"/>
</dbReference>
<evidence type="ECO:0000259" key="7">
    <source>
        <dbReference type="Pfam" id="PF00043"/>
    </source>
</evidence>
<evidence type="ECO:0000256" key="6">
    <source>
        <dbReference type="SAM" id="Coils"/>
    </source>
</evidence>
<feature type="domain" description="AIMP2 thioredoxin-like" evidence="8">
    <location>
        <begin position="96"/>
        <end position="184"/>
    </location>
</feature>
<feature type="domain" description="Glutathione S-transferase C-terminal" evidence="7">
    <location>
        <begin position="230"/>
        <end position="281"/>
    </location>
</feature>
<dbReference type="GO" id="GO:0017101">
    <property type="term" value="C:aminoacyl-tRNA synthetase multienzyme complex"/>
    <property type="evidence" value="ECO:0007669"/>
    <property type="project" value="InterPro"/>
</dbReference>
<dbReference type="PANTHER" id="PTHR13438">
    <property type="entry name" value="AMINOACYL TRNA SYNTHASE COMPLEX-INTERACTING MULTIFUNCTIONAL PROTEIN"/>
    <property type="match status" value="1"/>
</dbReference>
<dbReference type="SUPFAM" id="SSF47616">
    <property type="entry name" value="GST C-terminal domain-like"/>
    <property type="match status" value="1"/>
</dbReference>
<evidence type="ECO:0000256" key="5">
    <source>
        <dbReference type="ARBA" id="ARBA00023242"/>
    </source>
</evidence>
<protein>
    <submittedName>
        <fullName evidence="9">Aminoacyl tRNA synthase complex-interacting multifunctional protein 2-like</fullName>
    </submittedName>
</protein>
<evidence type="ECO:0000256" key="2">
    <source>
        <dbReference type="ARBA" id="ARBA00004514"/>
    </source>
</evidence>
<dbReference type="GO" id="GO:0006412">
    <property type="term" value="P:translation"/>
    <property type="evidence" value="ECO:0007669"/>
    <property type="project" value="UniProtKB-KW"/>
</dbReference>
<proteinExistence type="evidence at transcript level"/>
<keyword evidence="6" id="KW-0175">Coiled coil</keyword>
<gene>
    <name evidence="9" type="primary">Aimp2</name>
</gene>
<evidence type="ECO:0000256" key="1">
    <source>
        <dbReference type="ARBA" id="ARBA00004123"/>
    </source>
</evidence>
<comment type="subcellular location">
    <subcellularLocation>
        <location evidence="2">Cytoplasm</location>
        <location evidence="2">Cytosol</location>
    </subcellularLocation>
    <subcellularLocation>
        <location evidence="1">Nucleus</location>
    </subcellularLocation>
</comment>
<accession>A0A6F9D6Y1</accession>
<sequence>MAAVGTMYSCQAHFKYTPENVEIPDVMFKAPTYLIQDDLNVQVSDELKRLKRRQDQLLQDLDVLIKKVTDSNGVIETNRPKVAPKQAKTVQRSSDTVEDIVIHVDPNDPPHSLKFILSMLRKKSNVALKVHCHSSLMNSCSVDQSFKTEDCARNKQKLIITVIWKKVSNGLLVLTSPSSNIPIQGEANLARLLGRFLKTYDSGQETLTQTLMMDSCLDACDVISLPNVKQQQKSEALESLNILLGKQKWFGGKEPSLADAVVLSVLKKYGQFSKHASLKQWFQNGQKFIE</sequence>
<dbReference type="PANTHER" id="PTHR13438:SF2">
    <property type="entry name" value="AMINOACYL TRNA SYNTHASE COMPLEX-INTERACTING MULTIFUNCTIONAL PROTEIN 2"/>
    <property type="match status" value="1"/>
</dbReference>
<evidence type="ECO:0000259" key="8">
    <source>
        <dbReference type="Pfam" id="PF18569"/>
    </source>
</evidence>
<dbReference type="InterPro" id="IPR004046">
    <property type="entry name" value="GST_C"/>
</dbReference>
<reference evidence="9" key="1">
    <citation type="submission" date="2020-04" db="EMBL/GenBank/DDBJ databases">
        <authorList>
            <person name="Neveu A P."/>
        </authorList>
    </citation>
    <scope>NUCLEOTIDE SEQUENCE</scope>
    <source>
        <tissue evidence="9">Whole embryo</tissue>
    </source>
</reference>
<evidence type="ECO:0000256" key="3">
    <source>
        <dbReference type="ARBA" id="ARBA00022490"/>
    </source>
</evidence>
<dbReference type="InterPro" id="IPR042360">
    <property type="entry name" value="AIMP2"/>
</dbReference>
<evidence type="ECO:0000256" key="4">
    <source>
        <dbReference type="ARBA" id="ARBA00022917"/>
    </source>
</evidence>
<dbReference type="AlphaFoldDB" id="A0A6F9D6Y1"/>